<dbReference type="Pfam" id="PF22200">
    <property type="entry name" value="ExsA_N"/>
    <property type="match status" value="1"/>
</dbReference>
<dbReference type="PRINTS" id="PR00032">
    <property type="entry name" value="HTHARAC"/>
</dbReference>
<dbReference type="SUPFAM" id="SSF46689">
    <property type="entry name" value="Homeodomain-like"/>
    <property type="match status" value="1"/>
</dbReference>
<dbReference type="PANTHER" id="PTHR47893:SF1">
    <property type="entry name" value="REGULATORY PROTEIN PCHR"/>
    <property type="match status" value="1"/>
</dbReference>
<dbReference type="STRING" id="1224947.SAMN05216480_1185"/>
<dbReference type="InterPro" id="IPR054015">
    <property type="entry name" value="ExsA-like_N"/>
</dbReference>
<dbReference type="AlphaFoldDB" id="A0A1I7IMI4"/>
<keyword evidence="6" id="KW-1185">Reference proteome</keyword>
<dbReference type="SMART" id="SM00342">
    <property type="entry name" value="HTH_ARAC"/>
    <property type="match status" value="1"/>
</dbReference>
<organism evidence="5 6">
    <name type="scientific">Pustulibacterium marinum</name>
    <dbReference type="NCBI Taxonomy" id="1224947"/>
    <lineage>
        <taxon>Bacteria</taxon>
        <taxon>Pseudomonadati</taxon>
        <taxon>Bacteroidota</taxon>
        <taxon>Flavobacteriia</taxon>
        <taxon>Flavobacteriales</taxon>
        <taxon>Flavobacteriaceae</taxon>
        <taxon>Pustulibacterium</taxon>
    </lineage>
</organism>
<evidence type="ECO:0000256" key="1">
    <source>
        <dbReference type="ARBA" id="ARBA00023015"/>
    </source>
</evidence>
<sequence length="321" mass="37694">MLLQSYYPEIDTVYYKINLEGLQSNTSLPFHVGFKHLENHIEGRVFAHQNFCIVHSKRNFKQQLLEQVSIKGAHIKIAYLKRGNIQITRINQDQNNISHGKVHIGFGNIVENAVHIPSGYSESILLFIPLDFFNSTLKKASWYFENDIYNHIYHHQKEDPEIGTFAADVALHKLFEEMIHLHEQRALKAQFMELKLQELLLYLHEHPHITTDREAQIHPLIKEKLVQAKTYIDKYYMKTPTLKFLARHILLNEMQLKTEFKNLYGYTVRSYIIQLKMEKSLELLKTYPVNEVSTRLGYRSTSHFISTFKKYYGTTPAAAKL</sequence>
<evidence type="ECO:0000256" key="3">
    <source>
        <dbReference type="ARBA" id="ARBA00023163"/>
    </source>
</evidence>
<evidence type="ECO:0000313" key="5">
    <source>
        <dbReference type="EMBL" id="SFU74094.1"/>
    </source>
</evidence>
<proteinExistence type="predicted"/>
<name>A0A1I7IMI4_9FLAO</name>
<keyword evidence="1" id="KW-0805">Transcription regulation</keyword>
<dbReference type="Gene3D" id="1.10.10.60">
    <property type="entry name" value="Homeodomain-like"/>
    <property type="match status" value="1"/>
</dbReference>
<dbReference type="EMBL" id="FPBK01000018">
    <property type="protein sequence ID" value="SFU74094.1"/>
    <property type="molecule type" value="Genomic_DNA"/>
</dbReference>
<dbReference type="PROSITE" id="PS01124">
    <property type="entry name" value="HTH_ARAC_FAMILY_2"/>
    <property type="match status" value="1"/>
</dbReference>
<dbReference type="PANTHER" id="PTHR47893">
    <property type="entry name" value="REGULATORY PROTEIN PCHR"/>
    <property type="match status" value="1"/>
</dbReference>
<dbReference type="PROSITE" id="PS00041">
    <property type="entry name" value="HTH_ARAC_FAMILY_1"/>
    <property type="match status" value="1"/>
</dbReference>
<dbReference type="Proteomes" id="UP000199138">
    <property type="component" value="Unassembled WGS sequence"/>
</dbReference>
<dbReference type="InterPro" id="IPR009057">
    <property type="entry name" value="Homeodomain-like_sf"/>
</dbReference>
<dbReference type="InterPro" id="IPR020449">
    <property type="entry name" value="Tscrpt_reg_AraC-type_HTH"/>
</dbReference>
<evidence type="ECO:0000259" key="4">
    <source>
        <dbReference type="PROSITE" id="PS01124"/>
    </source>
</evidence>
<dbReference type="InterPro" id="IPR018060">
    <property type="entry name" value="HTH_AraC"/>
</dbReference>
<dbReference type="InterPro" id="IPR018062">
    <property type="entry name" value="HTH_AraC-typ_CS"/>
</dbReference>
<evidence type="ECO:0000256" key="2">
    <source>
        <dbReference type="ARBA" id="ARBA00023125"/>
    </source>
</evidence>
<dbReference type="GO" id="GO:0043565">
    <property type="term" value="F:sequence-specific DNA binding"/>
    <property type="evidence" value="ECO:0007669"/>
    <property type="project" value="InterPro"/>
</dbReference>
<gene>
    <name evidence="5" type="ORF">SAMN05216480_1185</name>
</gene>
<keyword evidence="3" id="KW-0804">Transcription</keyword>
<reference evidence="5 6" key="1">
    <citation type="submission" date="2016-10" db="EMBL/GenBank/DDBJ databases">
        <authorList>
            <person name="de Groot N.N."/>
        </authorList>
    </citation>
    <scope>NUCLEOTIDE SEQUENCE [LARGE SCALE GENOMIC DNA]</scope>
    <source>
        <strain evidence="5 6">CGMCC 1.12333</strain>
    </source>
</reference>
<accession>A0A1I7IMI4</accession>
<dbReference type="OrthoDB" id="799767at2"/>
<protein>
    <submittedName>
        <fullName evidence="5">AraC-type DNA-binding protein</fullName>
    </submittedName>
</protein>
<evidence type="ECO:0000313" key="6">
    <source>
        <dbReference type="Proteomes" id="UP000199138"/>
    </source>
</evidence>
<keyword evidence="2 5" id="KW-0238">DNA-binding</keyword>
<dbReference type="InterPro" id="IPR053142">
    <property type="entry name" value="PchR_regulatory_protein"/>
</dbReference>
<dbReference type="Pfam" id="PF12833">
    <property type="entry name" value="HTH_18"/>
    <property type="match status" value="1"/>
</dbReference>
<dbReference type="GO" id="GO:0003700">
    <property type="term" value="F:DNA-binding transcription factor activity"/>
    <property type="evidence" value="ECO:0007669"/>
    <property type="project" value="InterPro"/>
</dbReference>
<feature type="domain" description="HTH araC/xylS-type" evidence="4">
    <location>
        <begin position="226"/>
        <end position="321"/>
    </location>
</feature>
<dbReference type="RefSeq" id="WP_093026327.1">
    <property type="nucleotide sequence ID" value="NZ_FPBK01000018.1"/>
</dbReference>